<feature type="transmembrane region" description="Helical" evidence="1">
    <location>
        <begin position="82"/>
        <end position="104"/>
    </location>
</feature>
<keyword evidence="3" id="KW-1185">Reference proteome</keyword>
<sequence>MSCLLTIVLQQTSEYMCLCKSWFFLDRCPGVGLLDQMVVLFLVFQGISILLSTVVAPIYIHQQSNRVPFSPHPLQHLLFVDFLMAILASIRCYLIVVLICISLTVRDVEHLFMCFLAICMSSLENCLFRSSAHFFMGLFVFLVLSCRRCLYNLEINPLSVASFANIFSHSLGCLFILFRVSFAVQKLLV</sequence>
<organism evidence="2 3">
    <name type="scientific">Sus scrofa</name>
    <name type="common">Pig</name>
    <dbReference type="NCBI Taxonomy" id="9823"/>
    <lineage>
        <taxon>Eukaryota</taxon>
        <taxon>Metazoa</taxon>
        <taxon>Chordata</taxon>
        <taxon>Craniata</taxon>
        <taxon>Vertebrata</taxon>
        <taxon>Euteleostomi</taxon>
        <taxon>Mammalia</taxon>
        <taxon>Eutheria</taxon>
        <taxon>Laurasiatheria</taxon>
        <taxon>Artiodactyla</taxon>
        <taxon>Suina</taxon>
        <taxon>Suidae</taxon>
        <taxon>Sus</taxon>
    </lineage>
</organism>
<evidence type="ECO:0000313" key="3">
    <source>
        <dbReference type="Proteomes" id="UP000008227"/>
    </source>
</evidence>
<keyword evidence="1" id="KW-0812">Transmembrane</keyword>
<feature type="transmembrane region" description="Helical" evidence="1">
    <location>
        <begin position="37"/>
        <end position="61"/>
    </location>
</feature>
<evidence type="ECO:0000313" key="2">
    <source>
        <dbReference type="Ensembl" id="ENSSSCP00000075256.1"/>
    </source>
</evidence>
<keyword evidence="1" id="KW-1133">Transmembrane helix</keyword>
<dbReference type="AlphaFoldDB" id="A0A8W4F7K7"/>
<protein>
    <submittedName>
        <fullName evidence="2">Uncharacterized protein</fullName>
    </submittedName>
</protein>
<dbReference type="GeneTree" id="ENSGT01150000287869"/>
<feature type="transmembrane region" description="Helical" evidence="1">
    <location>
        <begin position="134"/>
        <end position="153"/>
    </location>
</feature>
<proteinExistence type="predicted"/>
<dbReference type="Ensembl" id="ENSSSCT00000081370.1">
    <property type="protein sequence ID" value="ENSSSCP00000075256.1"/>
    <property type="gene ID" value="ENSSSCG00000045510.1"/>
</dbReference>
<name>A0A8W4F7K7_PIG</name>
<evidence type="ECO:0000256" key="1">
    <source>
        <dbReference type="SAM" id="Phobius"/>
    </source>
</evidence>
<keyword evidence="1" id="KW-0472">Membrane</keyword>
<feature type="transmembrane region" description="Helical" evidence="1">
    <location>
        <begin position="159"/>
        <end position="178"/>
    </location>
</feature>
<dbReference type="Proteomes" id="UP000008227">
    <property type="component" value="Chromosome 2"/>
</dbReference>
<accession>A0A8W4F7K7</accession>
<reference evidence="2" key="2">
    <citation type="submission" date="2025-08" db="UniProtKB">
        <authorList>
            <consortium name="Ensembl"/>
        </authorList>
    </citation>
    <scope>IDENTIFICATION</scope>
</reference>
<reference evidence="2" key="1">
    <citation type="journal article" date="2020" name="Gigascience">
        <title>An improved pig reference genome sequence to enable pig genetics and genomics research.</title>
        <authorList>
            <person name="Warr A."/>
            <person name="Affara N."/>
            <person name="Aken B."/>
            <person name="Beiki H."/>
            <person name="Bickhart D.M."/>
            <person name="Billis K."/>
            <person name="Chow W."/>
            <person name="Eory L."/>
            <person name="Finlayson H.A."/>
            <person name="Flicek P."/>
            <person name="Giron C.G."/>
            <person name="Griffin D.K."/>
            <person name="Hall R."/>
            <person name="Hannum G."/>
            <person name="Hourlier T."/>
            <person name="Howe K."/>
            <person name="Hume D.A."/>
            <person name="Izuogu O."/>
            <person name="Kim K."/>
            <person name="Koren S."/>
            <person name="Liu H."/>
            <person name="Manchanda N."/>
            <person name="Martin F.J."/>
            <person name="Nonneman D.J."/>
            <person name="O'Connor R.E."/>
            <person name="Phillippy A.M."/>
            <person name="Rohrer G.A."/>
            <person name="Rosen B.D."/>
            <person name="Rund L.A."/>
            <person name="Sargent C.A."/>
            <person name="Schook L.B."/>
            <person name="Schroeder S.G."/>
            <person name="Schwartz A.S."/>
            <person name="Skinner B.M."/>
            <person name="Talbot R."/>
            <person name="Tseng E."/>
            <person name="Tuggle C.K."/>
            <person name="Watson M."/>
            <person name="Smith T.P.L."/>
            <person name="Archibald A.L."/>
        </authorList>
    </citation>
    <scope>NUCLEOTIDE SEQUENCE [LARGE SCALE GENOMIC DNA]</scope>
    <source>
        <strain evidence="2">Duroc</strain>
    </source>
</reference>
<reference evidence="2" key="3">
    <citation type="submission" date="2025-09" db="UniProtKB">
        <authorList>
            <consortium name="Ensembl"/>
        </authorList>
    </citation>
    <scope>IDENTIFICATION</scope>
</reference>